<protein>
    <submittedName>
        <fullName evidence="2">Uncharacterized protein</fullName>
    </submittedName>
</protein>
<feature type="transmembrane region" description="Helical" evidence="1">
    <location>
        <begin position="24"/>
        <end position="42"/>
    </location>
</feature>
<dbReference type="AlphaFoldDB" id="A0A1H6F8G4"/>
<gene>
    <name evidence="2" type="ORF">MBHS_01718</name>
</gene>
<evidence type="ECO:0000256" key="1">
    <source>
        <dbReference type="SAM" id="Phobius"/>
    </source>
</evidence>
<accession>A0A1H6F8G4</accession>
<dbReference type="RefSeq" id="WP_103919721.1">
    <property type="nucleotide sequence ID" value="NZ_FMSV02000399.1"/>
</dbReference>
<keyword evidence="1" id="KW-0472">Membrane</keyword>
<reference evidence="2 3" key="1">
    <citation type="submission" date="2016-10" db="EMBL/GenBank/DDBJ databases">
        <authorList>
            <person name="de Groot N.N."/>
        </authorList>
    </citation>
    <scope>NUCLEOTIDE SEQUENCE [LARGE SCALE GENOMIC DNA]</scope>
    <source>
        <strain evidence="2">MBHS1</strain>
    </source>
</reference>
<dbReference type="Proteomes" id="UP000236724">
    <property type="component" value="Unassembled WGS sequence"/>
</dbReference>
<keyword evidence="1" id="KW-1133">Transmembrane helix</keyword>
<proteinExistence type="predicted"/>
<dbReference type="EMBL" id="FMSV02000399">
    <property type="protein sequence ID" value="SEH05863.1"/>
    <property type="molecule type" value="Genomic_DNA"/>
</dbReference>
<keyword evidence="1" id="KW-0812">Transmembrane</keyword>
<name>A0A1H6F8G4_9GAMM</name>
<sequence length="171" mass="19233">MARQHVSAYVICQYFGTRSTIKTLLLKIFLICITSLFILNGCSKYNVKTQAECQKVDGKVRILKQRIITNCSGYARSSSGRTCTENTINTWDCVSKDTPYMKPIVEKYSNESNQSNQSTELNNKIERCLDGGRACKRNCANMPDGYGTLGVAEQTLKKAQCIRECERSACR</sequence>
<evidence type="ECO:0000313" key="3">
    <source>
        <dbReference type="Proteomes" id="UP000236724"/>
    </source>
</evidence>
<organism evidence="2 3">
    <name type="scientific">Candidatus Venteria ishoeyi</name>
    <dbReference type="NCBI Taxonomy" id="1899563"/>
    <lineage>
        <taxon>Bacteria</taxon>
        <taxon>Pseudomonadati</taxon>
        <taxon>Pseudomonadota</taxon>
        <taxon>Gammaproteobacteria</taxon>
        <taxon>Thiotrichales</taxon>
        <taxon>Thiotrichaceae</taxon>
        <taxon>Venteria</taxon>
    </lineage>
</organism>
<keyword evidence="3" id="KW-1185">Reference proteome</keyword>
<evidence type="ECO:0000313" key="2">
    <source>
        <dbReference type="EMBL" id="SEH05863.1"/>
    </source>
</evidence>